<dbReference type="GO" id="GO:0016020">
    <property type="term" value="C:membrane"/>
    <property type="evidence" value="ECO:0007669"/>
    <property type="project" value="UniProtKB-SubCell"/>
</dbReference>
<keyword evidence="3 5" id="KW-1133">Transmembrane helix</keyword>
<evidence type="ECO:0000313" key="7">
    <source>
        <dbReference type="Proteomes" id="UP000094578"/>
    </source>
</evidence>
<dbReference type="InterPro" id="IPR052527">
    <property type="entry name" value="Metal_cation-efflux_comp"/>
</dbReference>
<dbReference type="Proteomes" id="UP000094578">
    <property type="component" value="Unassembled WGS sequence"/>
</dbReference>
<reference evidence="6 7" key="1">
    <citation type="submission" date="2016-08" db="EMBL/GenBank/DDBJ databases">
        <title>Genome sequencing of Paenibacillus sp. TI45-13ar, isolated from Korean traditional nuruk.</title>
        <authorList>
            <person name="Kim S.-J."/>
        </authorList>
    </citation>
    <scope>NUCLEOTIDE SEQUENCE [LARGE SCALE GENOMIC DNA]</scope>
    <source>
        <strain evidence="6 7">TI45-13ar</strain>
    </source>
</reference>
<dbReference type="Gene3D" id="1.20.120.1630">
    <property type="match status" value="1"/>
</dbReference>
<dbReference type="AlphaFoldDB" id="A0A1E3L3M6"/>
<name>A0A1E3L3M6_9BACL</name>
<evidence type="ECO:0000313" key="6">
    <source>
        <dbReference type="EMBL" id="ODP28422.1"/>
    </source>
</evidence>
<dbReference type="EMBL" id="MDER01000038">
    <property type="protein sequence ID" value="ODP28422.1"/>
    <property type="molecule type" value="Genomic_DNA"/>
</dbReference>
<proteinExistence type="predicted"/>
<sequence length="171" mass="19838">MMIGIILILLCMIRVPSAMISARNEKQIKANGGVEYGMNNSKLLIAVQGLIYLGCIIYAFVYDVQFSWLTIVGLLVYLFSLVTLMYVIRTLSPFWTFKLYIAKDHKLVESPLFKHVRHPNYYMNIIPELIGFALISQAWIVFIPLFILHLITLINRISLEEKVMKQTFQQY</sequence>
<protein>
    <submittedName>
        <fullName evidence="6">Uncharacterized protein</fullName>
    </submittedName>
</protein>
<organism evidence="6 7">
    <name type="scientific">Paenibacillus nuruki</name>
    <dbReference type="NCBI Taxonomy" id="1886670"/>
    <lineage>
        <taxon>Bacteria</taxon>
        <taxon>Bacillati</taxon>
        <taxon>Bacillota</taxon>
        <taxon>Bacilli</taxon>
        <taxon>Bacillales</taxon>
        <taxon>Paenibacillaceae</taxon>
        <taxon>Paenibacillus</taxon>
    </lineage>
</organism>
<feature type="transmembrane region" description="Helical" evidence="5">
    <location>
        <begin position="41"/>
        <end position="61"/>
    </location>
</feature>
<evidence type="ECO:0000256" key="1">
    <source>
        <dbReference type="ARBA" id="ARBA00004141"/>
    </source>
</evidence>
<evidence type="ECO:0000256" key="4">
    <source>
        <dbReference type="ARBA" id="ARBA00023136"/>
    </source>
</evidence>
<keyword evidence="2 5" id="KW-0812">Transmembrane</keyword>
<gene>
    <name evidence="6" type="ORF">PTI45_02172</name>
</gene>
<evidence type="ECO:0000256" key="2">
    <source>
        <dbReference type="ARBA" id="ARBA00022692"/>
    </source>
</evidence>
<keyword evidence="4 5" id="KW-0472">Membrane</keyword>
<comment type="subcellular location">
    <subcellularLocation>
        <location evidence="1">Membrane</location>
        <topology evidence="1">Multi-pass membrane protein</topology>
    </subcellularLocation>
</comment>
<dbReference type="InterPro" id="IPR007269">
    <property type="entry name" value="ICMT_MeTrfase"/>
</dbReference>
<dbReference type="STRING" id="1886670.PTI45_02172"/>
<dbReference type="PANTHER" id="PTHR43847:SF1">
    <property type="entry name" value="BLL3993 PROTEIN"/>
    <property type="match status" value="1"/>
</dbReference>
<dbReference type="RefSeq" id="WP_175425167.1">
    <property type="nucleotide sequence ID" value="NZ_MDER01000038.1"/>
</dbReference>
<keyword evidence="7" id="KW-1185">Reference proteome</keyword>
<feature type="transmembrane region" description="Helical" evidence="5">
    <location>
        <begin position="68"/>
        <end position="88"/>
    </location>
</feature>
<dbReference type="GO" id="GO:0004671">
    <property type="term" value="F:protein C-terminal S-isoprenylcysteine carboxyl O-methyltransferase activity"/>
    <property type="evidence" value="ECO:0007669"/>
    <property type="project" value="InterPro"/>
</dbReference>
<feature type="transmembrane region" description="Helical" evidence="5">
    <location>
        <begin position="129"/>
        <end position="154"/>
    </location>
</feature>
<dbReference type="PANTHER" id="PTHR43847">
    <property type="entry name" value="BLL3993 PROTEIN"/>
    <property type="match status" value="1"/>
</dbReference>
<dbReference type="Pfam" id="PF04140">
    <property type="entry name" value="ICMT"/>
    <property type="match status" value="1"/>
</dbReference>
<evidence type="ECO:0000256" key="3">
    <source>
        <dbReference type="ARBA" id="ARBA00022989"/>
    </source>
</evidence>
<accession>A0A1E3L3M6</accession>
<comment type="caution">
    <text evidence="6">The sequence shown here is derived from an EMBL/GenBank/DDBJ whole genome shotgun (WGS) entry which is preliminary data.</text>
</comment>
<evidence type="ECO:0000256" key="5">
    <source>
        <dbReference type="SAM" id="Phobius"/>
    </source>
</evidence>